<gene>
    <name evidence="2" type="ORF">M422DRAFT_275735</name>
</gene>
<evidence type="ECO:0000313" key="3">
    <source>
        <dbReference type="Proteomes" id="UP000054279"/>
    </source>
</evidence>
<dbReference type="EMBL" id="KN837620">
    <property type="protein sequence ID" value="KIJ23632.1"/>
    <property type="molecule type" value="Genomic_DNA"/>
</dbReference>
<protein>
    <submittedName>
        <fullName evidence="2">Uncharacterized protein</fullName>
    </submittedName>
</protein>
<keyword evidence="3" id="KW-1185">Reference proteome</keyword>
<dbReference type="AlphaFoldDB" id="A0A0C9U3F3"/>
<dbReference type="HOGENOM" id="CLU_1422257_0_0_1"/>
<feature type="region of interest" description="Disordered" evidence="1">
    <location>
        <begin position="42"/>
        <end position="61"/>
    </location>
</feature>
<evidence type="ECO:0000313" key="2">
    <source>
        <dbReference type="EMBL" id="KIJ23632.1"/>
    </source>
</evidence>
<proteinExistence type="predicted"/>
<evidence type="ECO:0000256" key="1">
    <source>
        <dbReference type="SAM" id="MobiDB-lite"/>
    </source>
</evidence>
<reference evidence="2 3" key="1">
    <citation type="submission" date="2014-06" db="EMBL/GenBank/DDBJ databases">
        <title>Evolutionary Origins and Diversification of the Mycorrhizal Mutualists.</title>
        <authorList>
            <consortium name="DOE Joint Genome Institute"/>
            <consortium name="Mycorrhizal Genomics Consortium"/>
            <person name="Kohler A."/>
            <person name="Kuo A."/>
            <person name="Nagy L.G."/>
            <person name="Floudas D."/>
            <person name="Copeland A."/>
            <person name="Barry K.W."/>
            <person name="Cichocki N."/>
            <person name="Veneault-Fourrey C."/>
            <person name="LaButti K."/>
            <person name="Lindquist E.A."/>
            <person name="Lipzen A."/>
            <person name="Lundell T."/>
            <person name="Morin E."/>
            <person name="Murat C."/>
            <person name="Riley R."/>
            <person name="Ohm R."/>
            <person name="Sun H."/>
            <person name="Tunlid A."/>
            <person name="Henrissat B."/>
            <person name="Grigoriev I.V."/>
            <person name="Hibbett D.S."/>
            <person name="Martin F."/>
        </authorList>
    </citation>
    <scope>NUCLEOTIDE SEQUENCE [LARGE SCALE GENOMIC DNA]</scope>
    <source>
        <strain evidence="2 3">SS14</strain>
    </source>
</reference>
<feature type="compositionally biased region" description="Basic and acidic residues" evidence="1">
    <location>
        <begin position="49"/>
        <end position="60"/>
    </location>
</feature>
<sequence>MGAFEIILSKSWLRTVKVVHHFEDDTIDISMANKTATISNQETTQKVVQTEETRERKDETTVVGIGEKTGGMENRRSKEVWRDKKVRRAMRVEVVREHVSTELVLLKKLIKKNTPEVSGNVPGNKPATEEEKETDLKEKLSKWWRKTESLNRICQALDILQLMDEMVCLLTTEDEAPICHVEEAEPTEKEA</sequence>
<dbReference type="Proteomes" id="UP000054279">
    <property type="component" value="Unassembled WGS sequence"/>
</dbReference>
<name>A0A0C9U3F3_SPHS4</name>
<accession>A0A0C9U3F3</accession>
<organism evidence="2 3">
    <name type="scientific">Sphaerobolus stellatus (strain SS14)</name>
    <dbReference type="NCBI Taxonomy" id="990650"/>
    <lineage>
        <taxon>Eukaryota</taxon>
        <taxon>Fungi</taxon>
        <taxon>Dikarya</taxon>
        <taxon>Basidiomycota</taxon>
        <taxon>Agaricomycotina</taxon>
        <taxon>Agaricomycetes</taxon>
        <taxon>Phallomycetidae</taxon>
        <taxon>Geastrales</taxon>
        <taxon>Sphaerobolaceae</taxon>
        <taxon>Sphaerobolus</taxon>
    </lineage>
</organism>